<name>A0ABQ9UQ66_SAGOE</name>
<sequence>MSGYQRLSLEEPLKRGLQEEQPPNLISTDGNCPEPDKERSHGSTKQTAISLTGRINGFLRRREEGLGAVRLRRRKSEPNKSWALCGLVPSAAGASAPTSLFHILQFRSADRRPSPTSQSSTPEPILVPRLGAHSASTLDLEEISECLKPRFVSAVFHGLSRGVVRKISTTVQHLMTGLGGSLALAIITSPSCGESLLSTVSCQMILARAELWQQL</sequence>
<accession>A0ABQ9UQ66</accession>
<evidence type="ECO:0000256" key="1">
    <source>
        <dbReference type="SAM" id="MobiDB-lite"/>
    </source>
</evidence>
<gene>
    <name evidence="2" type="ORF">P7K49_024401</name>
</gene>
<organism evidence="2 3">
    <name type="scientific">Saguinus oedipus</name>
    <name type="common">Cotton-top tamarin</name>
    <name type="synonym">Oedipomidas oedipus</name>
    <dbReference type="NCBI Taxonomy" id="9490"/>
    <lineage>
        <taxon>Eukaryota</taxon>
        <taxon>Metazoa</taxon>
        <taxon>Chordata</taxon>
        <taxon>Craniata</taxon>
        <taxon>Vertebrata</taxon>
        <taxon>Euteleostomi</taxon>
        <taxon>Mammalia</taxon>
        <taxon>Eutheria</taxon>
        <taxon>Euarchontoglires</taxon>
        <taxon>Primates</taxon>
        <taxon>Haplorrhini</taxon>
        <taxon>Platyrrhini</taxon>
        <taxon>Cebidae</taxon>
        <taxon>Callitrichinae</taxon>
        <taxon>Saguinus</taxon>
    </lineage>
</organism>
<keyword evidence="3" id="KW-1185">Reference proteome</keyword>
<dbReference type="EMBL" id="JASSZA010000011">
    <property type="protein sequence ID" value="KAK2098950.1"/>
    <property type="molecule type" value="Genomic_DNA"/>
</dbReference>
<dbReference type="Proteomes" id="UP001266305">
    <property type="component" value="Unassembled WGS sequence"/>
</dbReference>
<evidence type="ECO:0000313" key="2">
    <source>
        <dbReference type="EMBL" id="KAK2098950.1"/>
    </source>
</evidence>
<feature type="region of interest" description="Disordered" evidence="1">
    <location>
        <begin position="1"/>
        <end position="47"/>
    </location>
</feature>
<reference evidence="2 3" key="1">
    <citation type="submission" date="2023-05" db="EMBL/GenBank/DDBJ databases">
        <title>B98-5 Cell Line De Novo Hybrid Assembly: An Optical Mapping Approach.</title>
        <authorList>
            <person name="Kananen K."/>
            <person name="Auerbach J.A."/>
            <person name="Kautto E."/>
            <person name="Blachly J.S."/>
        </authorList>
    </citation>
    <scope>NUCLEOTIDE SEQUENCE [LARGE SCALE GENOMIC DNA]</scope>
    <source>
        <strain evidence="2">B95-8</strain>
        <tissue evidence="2">Cell line</tissue>
    </source>
</reference>
<evidence type="ECO:0000313" key="3">
    <source>
        <dbReference type="Proteomes" id="UP001266305"/>
    </source>
</evidence>
<proteinExistence type="predicted"/>
<comment type="caution">
    <text evidence="2">The sequence shown here is derived from an EMBL/GenBank/DDBJ whole genome shotgun (WGS) entry which is preliminary data.</text>
</comment>
<feature type="compositionally biased region" description="Basic and acidic residues" evidence="1">
    <location>
        <begin position="8"/>
        <end position="18"/>
    </location>
</feature>
<protein>
    <submittedName>
        <fullName evidence="2">Uncharacterized protein</fullName>
    </submittedName>
</protein>